<feature type="domain" description="HAT C-terminal dimerisation" evidence="1">
    <location>
        <begin position="33"/>
        <end position="104"/>
    </location>
</feature>
<evidence type="ECO:0000313" key="2">
    <source>
        <dbReference type="EMBL" id="CAD8652087.1"/>
    </source>
</evidence>
<evidence type="ECO:0000259" key="1">
    <source>
        <dbReference type="Pfam" id="PF05699"/>
    </source>
</evidence>
<accession>A0A7S0MUZ2</accession>
<protein>
    <recommendedName>
        <fullName evidence="1">HAT C-terminal dimerisation domain-containing protein</fullName>
    </recommendedName>
</protein>
<name>A0A7S0MUZ2_9CRYP</name>
<dbReference type="GO" id="GO:0046983">
    <property type="term" value="F:protein dimerization activity"/>
    <property type="evidence" value="ECO:0007669"/>
    <property type="project" value="InterPro"/>
</dbReference>
<dbReference type="InterPro" id="IPR012337">
    <property type="entry name" value="RNaseH-like_sf"/>
</dbReference>
<sequence>MDVIQPSPKRAKTGFFSAFEEFVNEGPPVPSGAVPLSQDADPLRFWEANSTATVLQPLLPLVASVAAVPATEAICERLFKAGGQVLTSARLRMMGSRVESILMTGFNSKQADAGGA</sequence>
<gene>
    <name evidence="2" type="ORF">CCUR1050_LOCUS27476</name>
</gene>
<organism evidence="2">
    <name type="scientific">Cryptomonas curvata</name>
    <dbReference type="NCBI Taxonomy" id="233186"/>
    <lineage>
        <taxon>Eukaryota</taxon>
        <taxon>Cryptophyceae</taxon>
        <taxon>Cryptomonadales</taxon>
        <taxon>Cryptomonadaceae</taxon>
        <taxon>Cryptomonas</taxon>
    </lineage>
</organism>
<dbReference type="Pfam" id="PF05699">
    <property type="entry name" value="Dimer_Tnp_hAT"/>
    <property type="match status" value="1"/>
</dbReference>
<dbReference type="EMBL" id="HBEZ01049976">
    <property type="protein sequence ID" value="CAD8652087.1"/>
    <property type="molecule type" value="Transcribed_RNA"/>
</dbReference>
<dbReference type="SUPFAM" id="SSF53098">
    <property type="entry name" value="Ribonuclease H-like"/>
    <property type="match status" value="1"/>
</dbReference>
<proteinExistence type="predicted"/>
<dbReference type="InterPro" id="IPR008906">
    <property type="entry name" value="HATC_C_dom"/>
</dbReference>
<dbReference type="AlphaFoldDB" id="A0A7S0MUZ2"/>
<reference evidence="2" key="1">
    <citation type="submission" date="2021-01" db="EMBL/GenBank/DDBJ databases">
        <authorList>
            <person name="Corre E."/>
            <person name="Pelletier E."/>
            <person name="Niang G."/>
            <person name="Scheremetjew M."/>
            <person name="Finn R."/>
            <person name="Kale V."/>
            <person name="Holt S."/>
            <person name="Cochrane G."/>
            <person name="Meng A."/>
            <person name="Brown T."/>
            <person name="Cohen L."/>
        </authorList>
    </citation>
    <scope>NUCLEOTIDE SEQUENCE</scope>
    <source>
        <strain evidence="2">CCAP979/52</strain>
    </source>
</reference>